<reference evidence="2 3" key="1">
    <citation type="submission" date="2020-07" db="EMBL/GenBank/DDBJ databases">
        <title>Sequencing the genomes of 1000 actinobacteria strains.</title>
        <authorList>
            <person name="Klenk H.-P."/>
        </authorList>
    </citation>
    <scope>NUCLEOTIDE SEQUENCE [LARGE SCALE GENOMIC DNA]</scope>
    <source>
        <strain evidence="2 3">DSM 104001</strain>
    </source>
</reference>
<dbReference type="Proteomes" id="UP000541969">
    <property type="component" value="Unassembled WGS sequence"/>
</dbReference>
<sequence length="101" mass="10993">MGFEWLFMTALYTAMFVLAGWAFVDALFRPSTSFVAAGKLTKPAWAGITGLAALVEFSMTPFALFGVPFAGFLWLPGIVAAIVYLVDVRPAVRGLRRGNSW</sequence>
<evidence type="ECO:0000313" key="3">
    <source>
        <dbReference type="Proteomes" id="UP000541969"/>
    </source>
</evidence>
<accession>A0A853CCU8</accession>
<dbReference type="EMBL" id="JACBZT010000001">
    <property type="protein sequence ID" value="NYJ04929.1"/>
    <property type="molecule type" value="Genomic_DNA"/>
</dbReference>
<dbReference type="AlphaFoldDB" id="A0A853CCU8"/>
<protein>
    <recommendedName>
        <fullName evidence="4">DUF2516 domain-containing protein</fullName>
    </recommendedName>
</protein>
<keyword evidence="3" id="KW-1185">Reference proteome</keyword>
<organism evidence="2 3">
    <name type="scientific">Petropleomorpha daqingensis</name>
    <dbReference type="NCBI Taxonomy" id="2026353"/>
    <lineage>
        <taxon>Bacteria</taxon>
        <taxon>Bacillati</taxon>
        <taxon>Actinomycetota</taxon>
        <taxon>Actinomycetes</taxon>
        <taxon>Geodermatophilales</taxon>
        <taxon>Geodermatophilaceae</taxon>
        <taxon>Petropleomorpha</taxon>
    </lineage>
</organism>
<feature type="transmembrane region" description="Helical" evidence="1">
    <location>
        <begin position="6"/>
        <end position="28"/>
    </location>
</feature>
<dbReference type="InterPro" id="IPR019662">
    <property type="entry name" value="DUF2516"/>
</dbReference>
<name>A0A853CCU8_9ACTN</name>
<keyword evidence="1" id="KW-0472">Membrane</keyword>
<keyword evidence="1" id="KW-0812">Transmembrane</keyword>
<keyword evidence="1" id="KW-1133">Transmembrane helix</keyword>
<evidence type="ECO:0000313" key="2">
    <source>
        <dbReference type="EMBL" id="NYJ04929.1"/>
    </source>
</evidence>
<feature type="transmembrane region" description="Helical" evidence="1">
    <location>
        <begin position="65"/>
        <end position="86"/>
    </location>
</feature>
<gene>
    <name evidence="2" type="ORF">GGQ55_001207</name>
</gene>
<comment type="caution">
    <text evidence="2">The sequence shown here is derived from an EMBL/GenBank/DDBJ whole genome shotgun (WGS) entry which is preliminary data.</text>
</comment>
<evidence type="ECO:0008006" key="4">
    <source>
        <dbReference type="Google" id="ProtNLM"/>
    </source>
</evidence>
<dbReference type="RefSeq" id="WP_366488837.1">
    <property type="nucleotide sequence ID" value="NZ_JACBZT010000001.1"/>
</dbReference>
<evidence type="ECO:0000256" key="1">
    <source>
        <dbReference type="SAM" id="Phobius"/>
    </source>
</evidence>
<dbReference type="Pfam" id="PF10724">
    <property type="entry name" value="DUF2516"/>
    <property type="match status" value="1"/>
</dbReference>
<proteinExistence type="predicted"/>